<evidence type="ECO:0000313" key="3">
    <source>
        <dbReference type="Proteomes" id="UP001164965"/>
    </source>
</evidence>
<dbReference type="Proteomes" id="UP001164965">
    <property type="component" value="Chromosome"/>
</dbReference>
<dbReference type="EMBL" id="CP110615">
    <property type="protein sequence ID" value="UZJ23873.1"/>
    <property type="molecule type" value="Genomic_DNA"/>
</dbReference>
<dbReference type="SUPFAM" id="SSF56266">
    <property type="entry name" value="DmpA/ArgJ-like"/>
    <property type="match status" value="1"/>
</dbReference>
<name>A0ABY6NY63_9NOCA</name>
<dbReference type="CDD" id="cd02252">
    <property type="entry name" value="nylC_like"/>
    <property type="match status" value="1"/>
</dbReference>
<proteinExistence type="inferred from homology"/>
<keyword evidence="3" id="KW-1185">Reference proteome</keyword>
<comment type="similarity">
    <text evidence="1">Belongs to the peptidase S58 family.</text>
</comment>
<dbReference type="RefSeq" id="WP_265381981.1">
    <property type="nucleotide sequence ID" value="NZ_CP110615.1"/>
</dbReference>
<dbReference type="InterPro" id="IPR005321">
    <property type="entry name" value="Peptidase_S58_DmpA"/>
</dbReference>
<evidence type="ECO:0000313" key="2">
    <source>
        <dbReference type="EMBL" id="UZJ23873.1"/>
    </source>
</evidence>
<organism evidence="2 3">
    <name type="scientific">Rhodococcus antarcticus</name>
    <dbReference type="NCBI Taxonomy" id="2987751"/>
    <lineage>
        <taxon>Bacteria</taxon>
        <taxon>Bacillati</taxon>
        <taxon>Actinomycetota</taxon>
        <taxon>Actinomycetes</taxon>
        <taxon>Mycobacteriales</taxon>
        <taxon>Nocardiaceae</taxon>
        <taxon>Rhodococcus</taxon>
    </lineage>
</organism>
<dbReference type="PANTHER" id="PTHR36512">
    <property type="entry name" value="D-AMINOPEPTIDASE"/>
    <property type="match status" value="1"/>
</dbReference>
<gene>
    <name evidence="2" type="ORF">RHODO2019_11790</name>
</gene>
<dbReference type="Gene3D" id="3.60.70.12">
    <property type="entry name" value="L-amino peptidase D-ALA esterase/amidase"/>
    <property type="match status" value="1"/>
</dbReference>
<dbReference type="Pfam" id="PF03576">
    <property type="entry name" value="Peptidase_S58"/>
    <property type="match status" value="1"/>
</dbReference>
<sequence>MTHPGPRDALTDVAGLTVGHHQRLGGGWATGTTVVLAPAGATGGVDVRGGGPGTRETDLLDPSHLVQQVQAVVLTGGSAYGLAAADGVVGWLAERGHGFRVGPAEHHVVPIVPAAVLFDLHSSTVFGNVPDAAFGRAACEAAGLEVAQGCVGAGTGARAGVLQGGIGTASAVLADGTTVAALVAVNPAGSVVDPRTGLPWAADPELDGLRAPVHAEVDAFAALADDAARLNTTIGVVATDAGLTKPQCRRLAVAAHDGLARAVRPAHSMLDGDTFFALATGEGAVDVPRLDAITAAGADCVARAIVHAVLAATTVTGVRAYRDVLPSALA</sequence>
<evidence type="ECO:0000256" key="1">
    <source>
        <dbReference type="ARBA" id="ARBA00007068"/>
    </source>
</evidence>
<dbReference type="PANTHER" id="PTHR36512:SF3">
    <property type="entry name" value="BLR5678 PROTEIN"/>
    <property type="match status" value="1"/>
</dbReference>
<accession>A0ABY6NY63</accession>
<reference evidence="2" key="1">
    <citation type="submission" date="2022-10" db="EMBL/GenBank/DDBJ databases">
        <title>Rhodococcus sp.75.</title>
        <authorList>
            <person name="Sun M."/>
        </authorList>
    </citation>
    <scope>NUCLEOTIDE SEQUENCE</scope>
    <source>
        <strain evidence="2">75</strain>
    </source>
</reference>
<dbReference type="InterPro" id="IPR016117">
    <property type="entry name" value="ArgJ-like_dom_sf"/>
</dbReference>
<protein>
    <submittedName>
        <fullName evidence="2">P1 family peptidase</fullName>
    </submittedName>
</protein>